<dbReference type="SMART" id="SM00388">
    <property type="entry name" value="HisKA"/>
    <property type="match status" value="1"/>
</dbReference>
<dbReference type="SMART" id="SM00387">
    <property type="entry name" value="HATPase_c"/>
    <property type="match status" value="1"/>
</dbReference>
<dbReference type="InterPro" id="IPR003018">
    <property type="entry name" value="GAF"/>
</dbReference>
<feature type="domain" description="Response regulatory" evidence="20">
    <location>
        <begin position="787"/>
        <end position="907"/>
    </location>
</feature>
<dbReference type="InterPro" id="IPR001610">
    <property type="entry name" value="PAC"/>
</dbReference>
<dbReference type="SMART" id="SM00086">
    <property type="entry name" value="PAC"/>
    <property type="match status" value="2"/>
</dbReference>
<feature type="modified residue" description="4-aspartylphosphate" evidence="17">
    <location>
        <position position="841"/>
    </location>
</feature>
<feature type="domain" description="Response regulatory" evidence="20">
    <location>
        <begin position="930"/>
        <end position="1048"/>
    </location>
</feature>
<comment type="subcellular location">
    <subcellularLocation>
        <location evidence="2">Cell membrane</location>
        <topology evidence="2">Multi-pass membrane protein</topology>
    </subcellularLocation>
</comment>
<evidence type="ECO:0000256" key="7">
    <source>
        <dbReference type="ARBA" id="ARBA00022692"/>
    </source>
</evidence>
<dbReference type="AlphaFoldDB" id="A0A330L9G8"/>
<dbReference type="Pfam" id="PF00989">
    <property type="entry name" value="PAS"/>
    <property type="match status" value="1"/>
</dbReference>
<keyword evidence="5 17" id="KW-0597">Phosphoprotein</keyword>
<dbReference type="Gene3D" id="3.40.50.2300">
    <property type="match status" value="2"/>
</dbReference>
<dbReference type="FunFam" id="1.10.287.130:FF:000002">
    <property type="entry name" value="Two-component osmosensing histidine kinase"/>
    <property type="match status" value="1"/>
</dbReference>
<feature type="domain" description="Histidine kinase" evidence="19">
    <location>
        <begin position="547"/>
        <end position="768"/>
    </location>
</feature>
<dbReference type="InterPro" id="IPR029016">
    <property type="entry name" value="GAF-like_dom_sf"/>
</dbReference>
<dbReference type="OrthoDB" id="9808408at2"/>
<dbReference type="InterPro" id="IPR004358">
    <property type="entry name" value="Sig_transdc_His_kin-like_C"/>
</dbReference>
<feature type="domain" description="PAS" evidence="21">
    <location>
        <begin position="76"/>
        <end position="129"/>
    </location>
</feature>
<dbReference type="CDD" id="cd16922">
    <property type="entry name" value="HATPase_EvgS-ArcB-TorS-like"/>
    <property type="match status" value="1"/>
</dbReference>
<keyword evidence="4" id="KW-1003">Cell membrane</keyword>
<dbReference type="Gene3D" id="1.20.120.160">
    <property type="entry name" value="HPT domain"/>
    <property type="match status" value="1"/>
</dbReference>
<organism evidence="24 25">
    <name type="scientific">Nitrospira lenta</name>
    <dbReference type="NCBI Taxonomy" id="1436998"/>
    <lineage>
        <taxon>Bacteria</taxon>
        <taxon>Pseudomonadati</taxon>
        <taxon>Nitrospirota</taxon>
        <taxon>Nitrospiria</taxon>
        <taxon>Nitrospirales</taxon>
        <taxon>Nitrospiraceae</taxon>
        <taxon>Nitrospira</taxon>
    </lineage>
</organism>
<dbReference type="InterPro" id="IPR003594">
    <property type="entry name" value="HATPase_dom"/>
</dbReference>
<dbReference type="FunCoup" id="A0A330L9G8">
    <property type="interactions" value="248"/>
</dbReference>
<dbReference type="SUPFAM" id="SSF55874">
    <property type="entry name" value="ATPase domain of HSP90 chaperone/DNA topoisomerase II/histidine kinase"/>
    <property type="match status" value="1"/>
</dbReference>
<dbReference type="InterPro" id="IPR036890">
    <property type="entry name" value="HATPase_C_sf"/>
</dbReference>
<dbReference type="GO" id="GO:0000155">
    <property type="term" value="F:phosphorelay sensor kinase activity"/>
    <property type="evidence" value="ECO:0007669"/>
    <property type="project" value="InterPro"/>
</dbReference>
<evidence type="ECO:0000256" key="18">
    <source>
        <dbReference type="SAM" id="MobiDB-lite"/>
    </source>
</evidence>
<feature type="domain" description="PAC" evidence="22">
    <location>
        <begin position="477"/>
        <end position="529"/>
    </location>
</feature>
<dbReference type="RefSeq" id="WP_121988077.1">
    <property type="nucleotide sequence ID" value="NZ_OUNR01000001.1"/>
</dbReference>
<dbReference type="SMART" id="SM00448">
    <property type="entry name" value="REC"/>
    <property type="match status" value="2"/>
</dbReference>
<dbReference type="PROSITE" id="PS50110">
    <property type="entry name" value="RESPONSE_REGULATORY"/>
    <property type="match status" value="2"/>
</dbReference>
<evidence type="ECO:0000259" key="19">
    <source>
        <dbReference type="PROSITE" id="PS50109"/>
    </source>
</evidence>
<dbReference type="Pfam" id="PF02518">
    <property type="entry name" value="HATPase_c"/>
    <property type="match status" value="1"/>
</dbReference>
<dbReference type="CDD" id="cd00082">
    <property type="entry name" value="HisKA"/>
    <property type="match status" value="1"/>
</dbReference>
<keyword evidence="9 24" id="KW-0418">Kinase</keyword>
<dbReference type="NCBIfam" id="TIGR00229">
    <property type="entry name" value="sensory_box"/>
    <property type="match status" value="2"/>
</dbReference>
<evidence type="ECO:0000256" key="1">
    <source>
        <dbReference type="ARBA" id="ARBA00000085"/>
    </source>
</evidence>
<evidence type="ECO:0000256" key="16">
    <source>
        <dbReference type="PROSITE-ProRule" id="PRU00110"/>
    </source>
</evidence>
<dbReference type="CDD" id="cd00130">
    <property type="entry name" value="PAS"/>
    <property type="match status" value="2"/>
</dbReference>
<dbReference type="InterPro" id="IPR011006">
    <property type="entry name" value="CheY-like_superfamily"/>
</dbReference>
<feature type="region of interest" description="Disordered" evidence="18">
    <location>
        <begin position="1049"/>
        <end position="1090"/>
    </location>
</feature>
<evidence type="ECO:0000259" key="23">
    <source>
        <dbReference type="PROSITE" id="PS50894"/>
    </source>
</evidence>
<keyword evidence="6 24" id="KW-0808">Transferase</keyword>
<keyword evidence="12" id="KW-0902">Two-component regulatory system</keyword>
<dbReference type="InterPro" id="IPR000700">
    <property type="entry name" value="PAS-assoc_C"/>
</dbReference>
<dbReference type="Gene3D" id="3.30.450.40">
    <property type="match status" value="1"/>
</dbReference>
<dbReference type="InterPro" id="IPR008207">
    <property type="entry name" value="Sig_transdc_His_kin_Hpt_dom"/>
</dbReference>
<evidence type="ECO:0000256" key="3">
    <source>
        <dbReference type="ARBA" id="ARBA00012438"/>
    </source>
</evidence>
<dbReference type="CDD" id="cd00156">
    <property type="entry name" value="REC"/>
    <property type="match status" value="1"/>
</dbReference>
<dbReference type="FunFam" id="3.30.565.10:FF:000010">
    <property type="entry name" value="Sensor histidine kinase RcsC"/>
    <property type="match status" value="1"/>
</dbReference>
<dbReference type="InterPro" id="IPR005467">
    <property type="entry name" value="His_kinase_dom"/>
</dbReference>
<dbReference type="PRINTS" id="PR00344">
    <property type="entry name" value="BCTRLSENSOR"/>
</dbReference>
<keyword evidence="11" id="KW-1133">Transmembrane helix</keyword>
<accession>A0A330L9G8</accession>
<dbReference type="PANTHER" id="PTHR45339">
    <property type="entry name" value="HYBRID SIGNAL TRANSDUCTION HISTIDINE KINASE J"/>
    <property type="match status" value="1"/>
</dbReference>
<dbReference type="GO" id="GO:0005524">
    <property type="term" value="F:ATP binding"/>
    <property type="evidence" value="ECO:0007669"/>
    <property type="project" value="UniProtKB-KW"/>
</dbReference>
<dbReference type="PROSITE" id="PS50109">
    <property type="entry name" value="HIS_KIN"/>
    <property type="match status" value="1"/>
</dbReference>
<evidence type="ECO:0000256" key="8">
    <source>
        <dbReference type="ARBA" id="ARBA00022741"/>
    </source>
</evidence>
<evidence type="ECO:0000256" key="6">
    <source>
        <dbReference type="ARBA" id="ARBA00022679"/>
    </source>
</evidence>
<dbReference type="Pfam" id="PF08448">
    <property type="entry name" value="PAS_4"/>
    <property type="match status" value="1"/>
</dbReference>
<feature type="compositionally biased region" description="Low complexity" evidence="18">
    <location>
        <begin position="1049"/>
        <end position="1058"/>
    </location>
</feature>
<dbReference type="GO" id="GO:0006355">
    <property type="term" value="P:regulation of DNA-templated transcription"/>
    <property type="evidence" value="ECO:0007669"/>
    <property type="project" value="InterPro"/>
</dbReference>
<keyword evidence="13" id="KW-0472">Membrane</keyword>
<comment type="subunit">
    <text evidence="14">At low DSF concentrations, interacts with RpfF.</text>
</comment>
<name>A0A330L9G8_9BACT</name>
<evidence type="ECO:0000259" key="22">
    <source>
        <dbReference type="PROSITE" id="PS50113"/>
    </source>
</evidence>
<dbReference type="SMART" id="SM00091">
    <property type="entry name" value="PAS"/>
    <property type="match status" value="2"/>
</dbReference>
<dbReference type="PROSITE" id="PS50894">
    <property type="entry name" value="HPT"/>
    <property type="match status" value="1"/>
</dbReference>
<dbReference type="Gene3D" id="3.30.450.20">
    <property type="entry name" value="PAS domain"/>
    <property type="match status" value="2"/>
</dbReference>
<dbReference type="EC" id="2.7.13.3" evidence="3"/>
<evidence type="ECO:0000256" key="14">
    <source>
        <dbReference type="ARBA" id="ARBA00064003"/>
    </source>
</evidence>
<dbReference type="InterPro" id="IPR035965">
    <property type="entry name" value="PAS-like_dom_sf"/>
</dbReference>
<comment type="catalytic activity">
    <reaction evidence="1">
        <text>ATP + protein L-histidine = ADP + protein N-phospho-L-histidine.</text>
        <dbReference type="EC" id="2.7.13.3"/>
    </reaction>
</comment>
<feature type="domain" description="HPt" evidence="23">
    <location>
        <begin position="1095"/>
        <end position="1190"/>
    </location>
</feature>
<feature type="domain" description="PAS" evidence="21">
    <location>
        <begin position="388"/>
        <end position="463"/>
    </location>
</feature>
<evidence type="ECO:0000256" key="11">
    <source>
        <dbReference type="ARBA" id="ARBA00022989"/>
    </source>
</evidence>
<dbReference type="SUPFAM" id="SSF47226">
    <property type="entry name" value="Histidine-containing phosphotransfer domain, HPT domain"/>
    <property type="match status" value="1"/>
</dbReference>
<sequence length="1196" mass="130839">MHPLLQRQLKRLGLDPVTGPTDSAGWRAMLDRVSLSYTENDQGRALLEQSLDVTSREMQDLYEDLRRSGETELAGERTKLEAVLHSLGDGLCVVDAQWKIVLMNPQAEELFGAPLASLAGQPAYRFLSPGPEEFSHDCLITDTSIPPLEQGRPFRTDGGILLRNDGQMVPISLAVTPVSTQGVVNGAVLVFRNITAQKQADEQRTESASLLRRVQAGLLELATNTDLYRGERSDAFHVITRVASQSLRVARASIWFFTEGHAAIRCADLFEQATDTYSNGLELPATSFPRYFEALAAEEVIVANQAQTDPITSEFTTNYLIPLGITSMMDMPIWAEGTMVGVICHEHIGPARVWTAEEQQFATSVANTVALVLEATDRRKAEQALRDLSSFQRAMLDNAGHAIISTTPEGIIRLFNPAAESLLGYCADALIGIQTPALFHDPEEVAARARLFSAELNRSIEPGFDVLVEKSRLGLHNEHEWTYIRKDGTRLTVLLNITAIQNADGHITSFLGIASNITSLKIVERELITAKEAAETANIAKSQFLANMSHEIRTPMNGILGLSALLRQTPLSPKQQRLTDTIVRSGNSLLDILNDILDFSKIEAGKLELEHTDFHLRMLVDDVLELFAPSAHRKHLELIADSADSVPVFVKGDPARLRQILINLIGNAIKFTAQGEVIVNIVSIAEGNHQSVLCFSVKDSGVGITPDALHNIFQPFSQADGSTTRKYGGTGLGLTIAKQLVAFMGGEIWAESQVGSGATFFFTVHLAHSYLSGIGTPDLHQILPTQRVLVVDDSRPARLSLDRQLRSWGIPSTVAESGPVALPLLAEAIEDGRPYDTVVIDLDMPGMNGLDTVRAIHDTLQRHRPRVILMTPVERVDVAEDHTGLIAATLTKPVRPSDLHRALSGQTVLVPTSPHPHEQDDRTPATPQGSILLAEDNAVNQEVTLGMLEVLGCTATAVENGRRAISLLASQPFSVILMDCQMPEMDGFEATRVIRKQEENTGRRIPIVALTAHALQGDRELCLAVGMDDYLSKPFTIEQLRTVIHRWLPTSPQSTPTDSPHPPLASSPAPALQPTESPVDPKSWDSITNLQRPGQPDLLAKVIGLYLKDSQALVDKILAATAEKDFAPLRDTAHSLKSRSATLGAWQVAELCKQLETGAREQTLAWPEAERTAKQLQQTFTATCTIFENERQRRAA</sequence>
<gene>
    <name evidence="24" type="ORF">NITLEN_10652</name>
</gene>
<keyword evidence="7" id="KW-0812">Transmembrane</keyword>
<dbReference type="SUPFAM" id="SSF52172">
    <property type="entry name" value="CheY-like"/>
    <property type="match status" value="2"/>
</dbReference>
<dbReference type="Pfam" id="PF00072">
    <property type="entry name" value="Response_reg"/>
    <property type="match status" value="2"/>
</dbReference>
<dbReference type="Proteomes" id="UP000248168">
    <property type="component" value="Unassembled WGS sequence"/>
</dbReference>
<dbReference type="InterPro" id="IPR000014">
    <property type="entry name" value="PAS"/>
</dbReference>
<evidence type="ECO:0000313" key="25">
    <source>
        <dbReference type="Proteomes" id="UP000248168"/>
    </source>
</evidence>
<dbReference type="Gene3D" id="1.10.287.130">
    <property type="match status" value="1"/>
</dbReference>
<dbReference type="InterPro" id="IPR036097">
    <property type="entry name" value="HisK_dim/P_sf"/>
</dbReference>
<dbReference type="Pfam" id="PF01590">
    <property type="entry name" value="GAF"/>
    <property type="match status" value="1"/>
</dbReference>
<dbReference type="SMART" id="SM00065">
    <property type="entry name" value="GAF"/>
    <property type="match status" value="1"/>
</dbReference>
<evidence type="ECO:0000256" key="15">
    <source>
        <dbReference type="ARBA" id="ARBA00068150"/>
    </source>
</evidence>
<dbReference type="CDD" id="cd17546">
    <property type="entry name" value="REC_hyHK_CKI1_RcsC-like"/>
    <property type="match status" value="1"/>
</dbReference>
<dbReference type="Pfam" id="PF01627">
    <property type="entry name" value="Hpt"/>
    <property type="match status" value="1"/>
</dbReference>
<dbReference type="InParanoid" id="A0A330L9G8"/>
<dbReference type="InterPro" id="IPR036641">
    <property type="entry name" value="HPT_dom_sf"/>
</dbReference>
<evidence type="ECO:0000256" key="12">
    <source>
        <dbReference type="ARBA" id="ARBA00023012"/>
    </source>
</evidence>
<dbReference type="InterPro" id="IPR003661">
    <property type="entry name" value="HisK_dim/P_dom"/>
</dbReference>
<evidence type="ECO:0000256" key="5">
    <source>
        <dbReference type="ARBA" id="ARBA00022553"/>
    </source>
</evidence>
<dbReference type="CDD" id="cd00088">
    <property type="entry name" value="HPT"/>
    <property type="match status" value="1"/>
</dbReference>
<feature type="modified residue" description="Phosphohistidine" evidence="16">
    <location>
        <position position="1134"/>
    </location>
</feature>
<dbReference type="GO" id="GO:0005886">
    <property type="term" value="C:plasma membrane"/>
    <property type="evidence" value="ECO:0007669"/>
    <property type="project" value="UniProtKB-SubCell"/>
</dbReference>
<evidence type="ECO:0000256" key="4">
    <source>
        <dbReference type="ARBA" id="ARBA00022475"/>
    </source>
</evidence>
<dbReference type="Pfam" id="PF00512">
    <property type="entry name" value="HisKA"/>
    <property type="match status" value="1"/>
</dbReference>
<dbReference type="SUPFAM" id="SSF47384">
    <property type="entry name" value="Homodimeric domain of signal transducing histidine kinase"/>
    <property type="match status" value="1"/>
</dbReference>
<dbReference type="EMBL" id="OUNR01000001">
    <property type="protein sequence ID" value="SPP63566.1"/>
    <property type="molecule type" value="Genomic_DNA"/>
</dbReference>
<keyword evidence="8" id="KW-0547">Nucleotide-binding</keyword>
<dbReference type="PROSITE" id="PS50113">
    <property type="entry name" value="PAC"/>
    <property type="match status" value="1"/>
</dbReference>
<dbReference type="InterPro" id="IPR013767">
    <property type="entry name" value="PAS_fold"/>
</dbReference>
<evidence type="ECO:0000259" key="21">
    <source>
        <dbReference type="PROSITE" id="PS50112"/>
    </source>
</evidence>
<evidence type="ECO:0000256" key="17">
    <source>
        <dbReference type="PROSITE-ProRule" id="PRU00169"/>
    </source>
</evidence>
<keyword evidence="10" id="KW-0067">ATP-binding</keyword>
<dbReference type="InterPro" id="IPR013656">
    <property type="entry name" value="PAS_4"/>
</dbReference>
<protein>
    <recommendedName>
        <fullName evidence="15">Sensory/regulatory protein RpfC</fullName>
        <ecNumber evidence="3">2.7.13.3</ecNumber>
    </recommendedName>
</protein>
<dbReference type="PROSITE" id="PS50112">
    <property type="entry name" value="PAS"/>
    <property type="match status" value="2"/>
</dbReference>
<keyword evidence="25" id="KW-1185">Reference proteome</keyword>
<evidence type="ECO:0000313" key="24">
    <source>
        <dbReference type="EMBL" id="SPP63566.1"/>
    </source>
</evidence>
<feature type="modified residue" description="4-aspartylphosphate" evidence="17">
    <location>
        <position position="979"/>
    </location>
</feature>
<evidence type="ECO:0000259" key="20">
    <source>
        <dbReference type="PROSITE" id="PS50110"/>
    </source>
</evidence>
<reference evidence="25" key="1">
    <citation type="submission" date="2018-04" db="EMBL/GenBank/DDBJ databases">
        <authorList>
            <person name="Lucker S."/>
            <person name="Sakoula D."/>
        </authorList>
    </citation>
    <scope>NUCLEOTIDE SEQUENCE [LARGE SCALE GENOMIC DNA]</scope>
</reference>
<dbReference type="SUPFAM" id="SSF55785">
    <property type="entry name" value="PYP-like sensor domain (PAS domain)"/>
    <property type="match status" value="2"/>
</dbReference>
<dbReference type="InterPro" id="IPR001789">
    <property type="entry name" value="Sig_transdc_resp-reg_receiver"/>
</dbReference>
<evidence type="ECO:0000256" key="2">
    <source>
        <dbReference type="ARBA" id="ARBA00004651"/>
    </source>
</evidence>
<evidence type="ECO:0000256" key="10">
    <source>
        <dbReference type="ARBA" id="ARBA00022840"/>
    </source>
</evidence>
<dbReference type="SUPFAM" id="SSF55781">
    <property type="entry name" value="GAF domain-like"/>
    <property type="match status" value="1"/>
</dbReference>
<evidence type="ECO:0000256" key="9">
    <source>
        <dbReference type="ARBA" id="ARBA00022777"/>
    </source>
</evidence>
<evidence type="ECO:0000256" key="13">
    <source>
        <dbReference type="ARBA" id="ARBA00023136"/>
    </source>
</evidence>
<dbReference type="Gene3D" id="3.30.565.10">
    <property type="entry name" value="Histidine kinase-like ATPase, C-terminal domain"/>
    <property type="match status" value="1"/>
</dbReference>
<dbReference type="PANTHER" id="PTHR45339:SF1">
    <property type="entry name" value="HYBRID SIGNAL TRANSDUCTION HISTIDINE KINASE J"/>
    <property type="match status" value="1"/>
</dbReference>
<proteinExistence type="predicted"/>